<evidence type="ECO:0000313" key="3">
    <source>
        <dbReference type="Proteomes" id="UP000027120"/>
    </source>
</evidence>
<protein>
    <submittedName>
        <fullName evidence="2">Uncharacterized protein</fullName>
    </submittedName>
</protein>
<feature type="signal peptide" evidence="1">
    <location>
        <begin position="1"/>
        <end position="21"/>
    </location>
</feature>
<dbReference type="AlphaFoldDB" id="A0A067FF26"/>
<proteinExistence type="predicted"/>
<keyword evidence="1" id="KW-0732">Signal</keyword>
<feature type="chain" id="PRO_5001641065" evidence="1">
    <location>
        <begin position="22"/>
        <end position="84"/>
    </location>
</feature>
<evidence type="ECO:0000256" key="1">
    <source>
        <dbReference type="SAM" id="SignalP"/>
    </source>
</evidence>
<organism evidence="2 3">
    <name type="scientific">Citrus sinensis</name>
    <name type="common">Sweet orange</name>
    <name type="synonym">Citrus aurantium var. sinensis</name>
    <dbReference type="NCBI Taxonomy" id="2711"/>
    <lineage>
        <taxon>Eukaryota</taxon>
        <taxon>Viridiplantae</taxon>
        <taxon>Streptophyta</taxon>
        <taxon>Embryophyta</taxon>
        <taxon>Tracheophyta</taxon>
        <taxon>Spermatophyta</taxon>
        <taxon>Magnoliopsida</taxon>
        <taxon>eudicotyledons</taxon>
        <taxon>Gunneridae</taxon>
        <taxon>Pentapetalae</taxon>
        <taxon>rosids</taxon>
        <taxon>malvids</taxon>
        <taxon>Sapindales</taxon>
        <taxon>Rutaceae</taxon>
        <taxon>Aurantioideae</taxon>
        <taxon>Citrus</taxon>
    </lineage>
</organism>
<keyword evidence="3" id="KW-1185">Reference proteome</keyword>
<dbReference type="EMBL" id="KK784906">
    <property type="protein sequence ID" value="KDO64690.1"/>
    <property type="molecule type" value="Genomic_DNA"/>
</dbReference>
<sequence length="84" mass="9113">MMCFIRVSIVVIFLLIIVGTASNIGGCSGRPMRQLFNGFENRLPKEPAPPSGPSQCHNALSPYYQTADKFSSTASKVDDYIGCP</sequence>
<gene>
    <name evidence="2" type="ORF">CISIN_1g035675mg</name>
</gene>
<name>A0A067FF26_CITSI</name>
<evidence type="ECO:0000313" key="2">
    <source>
        <dbReference type="EMBL" id="KDO64690.1"/>
    </source>
</evidence>
<reference evidence="2 3" key="1">
    <citation type="submission" date="2014-04" db="EMBL/GenBank/DDBJ databases">
        <authorList>
            <consortium name="International Citrus Genome Consortium"/>
            <person name="Gmitter F."/>
            <person name="Chen C."/>
            <person name="Farmerie W."/>
            <person name="Harkins T."/>
            <person name="Desany B."/>
            <person name="Mohiuddin M."/>
            <person name="Kodira C."/>
            <person name="Borodovsky M."/>
            <person name="Lomsadze A."/>
            <person name="Burns P."/>
            <person name="Jenkins J."/>
            <person name="Prochnik S."/>
            <person name="Shu S."/>
            <person name="Chapman J."/>
            <person name="Pitluck S."/>
            <person name="Schmutz J."/>
            <person name="Rokhsar D."/>
        </authorList>
    </citation>
    <scope>NUCLEOTIDE SEQUENCE</scope>
</reference>
<dbReference type="Proteomes" id="UP000027120">
    <property type="component" value="Unassembled WGS sequence"/>
</dbReference>
<accession>A0A067FF26</accession>